<gene>
    <name evidence="2" type="ORF">ACFOZY_13915</name>
</gene>
<dbReference type="Pfam" id="PF12867">
    <property type="entry name" value="DinB_2"/>
    <property type="match status" value="1"/>
</dbReference>
<sequence>MTRKETILHLLETISYIESLEDVPEDIWRTPIGEQKWSLAELVGHFTPWDRFVTEQRIPFILKGELLPKSPKAEEVNAASSLKSRNKPSEQIIHEFAATRSLQIRAIRTLEDSYWEQTISIGTNVINLSNYFKGLAEHDIHHFQEIEEFLKQFNIHKPLNL</sequence>
<evidence type="ECO:0000313" key="3">
    <source>
        <dbReference type="Proteomes" id="UP001595817"/>
    </source>
</evidence>
<dbReference type="RefSeq" id="WP_378156554.1">
    <property type="nucleotide sequence ID" value="NZ_JBHSEC010000020.1"/>
</dbReference>
<name>A0ABV8X6H6_9LACT</name>
<evidence type="ECO:0000313" key="2">
    <source>
        <dbReference type="EMBL" id="MFC4411518.1"/>
    </source>
</evidence>
<reference evidence="3" key="1">
    <citation type="journal article" date="2019" name="Int. J. Syst. Evol. Microbiol.">
        <title>The Global Catalogue of Microorganisms (GCM) 10K type strain sequencing project: providing services to taxonomists for standard genome sequencing and annotation.</title>
        <authorList>
            <consortium name="The Broad Institute Genomics Platform"/>
            <consortium name="The Broad Institute Genome Sequencing Center for Infectious Disease"/>
            <person name="Wu L."/>
            <person name="Ma J."/>
        </authorList>
    </citation>
    <scope>NUCLEOTIDE SEQUENCE [LARGE SCALE GENOMIC DNA]</scope>
    <source>
        <strain evidence="3">CCUG 59778</strain>
    </source>
</reference>
<dbReference type="Proteomes" id="UP001595817">
    <property type="component" value="Unassembled WGS sequence"/>
</dbReference>
<dbReference type="EMBL" id="JBHSEC010000020">
    <property type="protein sequence ID" value="MFC4411518.1"/>
    <property type="molecule type" value="Genomic_DNA"/>
</dbReference>
<dbReference type="InterPro" id="IPR034660">
    <property type="entry name" value="DinB/YfiT-like"/>
</dbReference>
<evidence type="ECO:0000259" key="1">
    <source>
        <dbReference type="Pfam" id="PF12867"/>
    </source>
</evidence>
<keyword evidence="3" id="KW-1185">Reference proteome</keyword>
<comment type="caution">
    <text evidence="2">The sequence shown here is derived from an EMBL/GenBank/DDBJ whole genome shotgun (WGS) entry which is preliminary data.</text>
</comment>
<accession>A0ABV8X6H6</accession>
<protein>
    <submittedName>
        <fullName evidence="2">DinB family protein</fullName>
    </submittedName>
</protein>
<proteinExistence type="predicted"/>
<organism evidence="2 3">
    <name type="scientific">Chungangia koreensis</name>
    <dbReference type="NCBI Taxonomy" id="752657"/>
    <lineage>
        <taxon>Bacteria</taxon>
        <taxon>Bacillati</taxon>
        <taxon>Bacillota</taxon>
        <taxon>Bacilli</taxon>
        <taxon>Lactobacillales</taxon>
        <taxon>Chungangia</taxon>
    </lineage>
</organism>
<dbReference type="SUPFAM" id="SSF109854">
    <property type="entry name" value="DinB/YfiT-like putative metalloenzymes"/>
    <property type="match status" value="1"/>
</dbReference>
<feature type="domain" description="DinB-like" evidence="1">
    <location>
        <begin position="18"/>
        <end position="146"/>
    </location>
</feature>
<dbReference type="InterPro" id="IPR024775">
    <property type="entry name" value="DinB-like"/>
</dbReference>
<dbReference type="Gene3D" id="1.20.120.450">
    <property type="entry name" value="dinb family like domain"/>
    <property type="match status" value="1"/>
</dbReference>